<dbReference type="KEGG" id="bthg:MS2017_0861"/>
<sequence length="155" mass="16416">MHQLTKFLTQKSLTIAVAESCTGGNLSALLTSKSGSSTYFDRGYITYSNHAKIDMLQVNPTTLDQFGAVSEPTALEMVQGVINNSTANIAVSITGIAGPTSDDTNKPVGMVCFGFCINGEYTVTTQNFGNIGRSNVVSKSIVFVVDFLVESLQSG</sequence>
<organism evidence="2 3">
    <name type="scientific">Bathymodiolus thermophilus thioautotrophic gill symbiont</name>
    <dbReference type="NCBI Taxonomy" id="2360"/>
    <lineage>
        <taxon>Bacteria</taxon>
        <taxon>Pseudomonadati</taxon>
        <taxon>Pseudomonadota</taxon>
        <taxon>Gammaproteobacteria</taxon>
        <taxon>sulfur-oxidizing symbionts</taxon>
    </lineage>
</organism>
<evidence type="ECO:0000313" key="3">
    <source>
        <dbReference type="Proteomes" id="UP000278334"/>
    </source>
</evidence>
<evidence type="ECO:0000313" key="2">
    <source>
        <dbReference type="EMBL" id="AYQ56583.1"/>
    </source>
</evidence>
<accession>A0A3G3IL69</accession>
<dbReference type="Gene3D" id="3.90.950.20">
    <property type="entry name" value="CinA-like"/>
    <property type="match status" value="1"/>
</dbReference>
<name>A0A3G3IL69_9GAMM</name>
<gene>
    <name evidence="2" type="ORF">MS2017_0861</name>
</gene>
<dbReference type="InterPro" id="IPR036653">
    <property type="entry name" value="CinA-like_C"/>
</dbReference>
<dbReference type="AlphaFoldDB" id="A0A3G3IL69"/>
<evidence type="ECO:0000259" key="1">
    <source>
        <dbReference type="Pfam" id="PF02464"/>
    </source>
</evidence>
<dbReference type="EMBL" id="CP024634">
    <property type="protein sequence ID" value="AYQ56583.1"/>
    <property type="molecule type" value="Genomic_DNA"/>
</dbReference>
<reference evidence="2 3" key="1">
    <citation type="submission" date="2017-11" db="EMBL/GenBank/DDBJ databases">
        <title>Genome sequence of the bacterial symbiont EPR9N from a vent mussel Bathymodiolus thermophilus.</title>
        <authorList>
            <person name="Won Y.-J."/>
        </authorList>
    </citation>
    <scope>NUCLEOTIDE SEQUENCE [LARGE SCALE GENOMIC DNA]</scope>
    <source>
        <strain evidence="2 3">EPR9N</strain>
    </source>
</reference>
<protein>
    <submittedName>
        <fullName evidence="2">Competence damage-inducible protein A</fullName>
    </submittedName>
</protein>
<feature type="domain" description="CinA C-terminal" evidence="1">
    <location>
        <begin position="3"/>
        <end position="151"/>
    </location>
</feature>
<dbReference type="SUPFAM" id="SSF142433">
    <property type="entry name" value="CinA-like"/>
    <property type="match status" value="1"/>
</dbReference>
<dbReference type="Pfam" id="PF02464">
    <property type="entry name" value="CinA"/>
    <property type="match status" value="1"/>
</dbReference>
<dbReference type="NCBIfam" id="TIGR00199">
    <property type="entry name" value="PncC_domain"/>
    <property type="match status" value="1"/>
</dbReference>
<dbReference type="RefSeq" id="WP_122951382.1">
    <property type="nucleotide sequence ID" value="NZ_CP024634.1"/>
</dbReference>
<proteinExistence type="predicted"/>
<dbReference type="Proteomes" id="UP000278334">
    <property type="component" value="Chromosome"/>
</dbReference>
<dbReference type="InterPro" id="IPR008136">
    <property type="entry name" value="CinA_C"/>
</dbReference>